<dbReference type="PANTHER" id="PTHR33303">
    <property type="entry name" value="CYTOPLASMIC PROTEIN-RELATED"/>
    <property type="match status" value="1"/>
</dbReference>
<evidence type="ECO:0000313" key="3">
    <source>
        <dbReference type="EMBL" id="KAJ7640537.1"/>
    </source>
</evidence>
<name>A0AAD7C8E4_MYCRO</name>
<dbReference type="Proteomes" id="UP001221757">
    <property type="component" value="Unassembled WGS sequence"/>
</dbReference>
<evidence type="ECO:0000259" key="2">
    <source>
        <dbReference type="SMART" id="SM00881"/>
    </source>
</evidence>
<dbReference type="SUPFAM" id="SSF51735">
    <property type="entry name" value="NAD(P)-binding Rossmann-fold domains"/>
    <property type="match status" value="1"/>
</dbReference>
<feature type="domain" description="CoA-binding" evidence="2">
    <location>
        <begin position="15"/>
        <end position="108"/>
    </location>
</feature>
<dbReference type="Pfam" id="PF13380">
    <property type="entry name" value="CoA_binding_2"/>
    <property type="match status" value="1"/>
</dbReference>
<evidence type="ECO:0000313" key="4">
    <source>
        <dbReference type="Proteomes" id="UP001221757"/>
    </source>
</evidence>
<keyword evidence="4" id="KW-1185">Reference proteome</keyword>
<comment type="caution">
    <text evidence="3">The sequence shown here is derived from an EMBL/GenBank/DDBJ whole genome shotgun (WGS) entry which is preliminary data.</text>
</comment>
<dbReference type="InterPro" id="IPR036291">
    <property type="entry name" value="NAD(P)-bd_dom_sf"/>
</dbReference>
<dbReference type="PANTHER" id="PTHR33303:SF2">
    <property type="entry name" value="COA-BINDING DOMAIN-CONTAINING PROTEIN"/>
    <property type="match status" value="1"/>
</dbReference>
<dbReference type="SMART" id="SM00881">
    <property type="entry name" value="CoA_binding"/>
    <property type="match status" value="1"/>
</dbReference>
<dbReference type="EMBL" id="JARKIE010000428">
    <property type="protein sequence ID" value="KAJ7640537.1"/>
    <property type="molecule type" value="Genomic_DNA"/>
</dbReference>
<evidence type="ECO:0000256" key="1">
    <source>
        <dbReference type="SAM" id="MobiDB-lite"/>
    </source>
</evidence>
<gene>
    <name evidence="3" type="ORF">B0H17DRAFT_468369</name>
</gene>
<dbReference type="Gene3D" id="3.40.50.720">
    <property type="entry name" value="NAD(P)-binding Rossmann-like Domain"/>
    <property type="match status" value="1"/>
</dbReference>
<proteinExistence type="predicted"/>
<feature type="region of interest" description="Disordered" evidence="1">
    <location>
        <begin position="134"/>
        <end position="163"/>
    </location>
</feature>
<dbReference type="InterPro" id="IPR003781">
    <property type="entry name" value="CoA-bd"/>
</dbReference>
<reference evidence="3" key="1">
    <citation type="submission" date="2023-03" db="EMBL/GenBank/DDBJ databases">
        <title>Massive genome expansion in bonnet fungi (Mycena s.s.) driven by repeated elements and novel gene families across ecological guilds.</title>
        <authorList>
            <consortium name="Lawrence Berkeley National Laboratory"/>
            <person name="Harder C.B."/>
            <person name="Miyauchi S."/>
            <person name="Viragh M."/>
            <person name="Kuo A."/>
            <person name="Thoen E."/>
            <person name="Andreopoulos B."/>
            <person name="Lu D."/>
            <person name="Skrede I."/>
            <person name="Drula E."/>
            <person name="Henrissat B."/>
            <person name="Morin E."/>
            <person name="Kohler A."/>
            <person name="Barry K."/>
            <person name="LaButti K."/>
            <person name="Morin E."/>
            <person name="Salamov A."/>
            <person name="Lipzen A."/>
            <person name="Mereny Z."/>
            <person name="Hegedus B."/>
            <person name="Baldrian P."/>
            <person name="Stursova M."/>
            <person name="Weitz H."/>
            <person name="Taylor A."/>
            <person name="Grigoriev I.V."/>
            <person name="Nagy L.G."/>
            <person name="Martin F."/>
            <person name="Kauserud H."/>
        </authorList>
    </citation>
    <scope>NUCLEOTIDE SEQUENCE</scope>
    <source>
        <strain evidence="3">CBHHK067</strain>
    </source>
</reference>
<accession>A0AAD7C8E4</accession>
<organism evidence="3 4">
    <name type="scientific">Mycena rosella</name>
    <name type="common">Pink bonnet</name>
    <name type="synonym">Agaricus rosellus</name>
    <dbReference type="NCBI Taxonomy" id="1033263"/>
    <lineage>
        <taxon>Eukaryota</taxon>
        <taxon>Fungi</taxon>
        <taxon>Dikarya</taxon>
        <taxon>Basidiomycota</taxon>
        <taxon>Agaricomycotina</taxon>
        <taxon>Agaricomycetes</taxon>
        <taxon>Agaricomycetidae</taxon>
        <taxon>Agaricales</taxon>
        <taxon>Marasmiineae</taxon>
        <taxon>Mycenaceae</taxon>
        <taxon>Mycena</taxon>
    </lineage>
</organism>
<dbReference type="AlphaFoldDB" id="A0AAD7C8E4"/>
<protein>
    <submittedName>
        <fullName evidence="3">CoA binding domain-containing protein</fullName>
    </submittedName>
</protein>
<sequence>MTTKTTVLSQKEARFLSAPKYAVVGASTDTSKNGSKALKWLVDQRKDVTPVNLKAIEIQGLKCVKALSELPDPTHTSVSIVVHPKTTLQILQQAKALGIFALWLQPGAEDDAVVKFIEADAQLEERCIYGTQPLHEHRHEPGPSLNRCRPRPTFPLNSPKTPQ</sequence>